<dbReference type="RefSeq" id="WP_142582389.1">
    <property type="nucleotide sequence ID" value="NZ_CABFPH010000013.1"/>
</dbReference>
<dbReference type="GO" id="GO:0009288">
    <property type="term" value="C:bacterial-type flagellum"/>
    <property type="evidence" value="ECO:0007669"/>
    <property type="project" value="UniProtKB-SubCell"/>
</dbReference>
<dbReference type="GO" id="GO:0005198">
    <property type="term" value="F:structural molecule activity"/>
    <property type="evidence" value="ECO:0007669"/>
    <property type="project" value="UniProtKB-UniRule"/>
</dbReference>
<comment type="function">
    <text evidence="3">Flagellin is the subunit protein which polymerizes to form the filaments of bacterial flagella.</text>
</comment>
<keyword evidence="2 3" id="KW-0975">Bacterial flagellum</keyword>
<evidence type="ECO:0000313" key="6">
    <source>
        <dbReference type="EMBL" id="VUD70831.1"/>
    </source>
</evidence>
<dbReference type="AlphaFoldDB" id="A0A509E9F2"/>
<reference evidence="6 7" key="1">
    <citation type="submission" date="2019-06" db="EMBL/GenBank/DDBJ databases">
        <authorList>
            <person name="Rodrigo-Torres L."/>
            <person name="Arahal R. D."/>
            <person name="Lucena T."/>
        </authorList>
    </citation>
    <scope>NUCLEOTIDE SEQUENCE [LARGE SCALE GENOMIC DNA]</scope>
    <source>
        <strain evidence="6 7">SB0023/3</strain>
    </source>
</reference>
<dbReference type="Proteomes" id="UP000410984">
    <property type="component" value="Unassembled WGS sequence"/>
</dbReference>
<evidence type="ECO:0000256" key="1">
    <source>
        <dbReference type="ARBA" id="ARBA00005709"/>
    </source>
</evidence>
<dbReference type="GO" id="GO:0005576">
    <property type="term" value="C:extracellular region"/>
    <property type="evidence" value="ECO:0007669"/>
    <property type="project" value="UniProtKB-SubCell"/>
</dbReference>
<protein>
    <recommendedName>
        <fullName evidence="3">Flagellin</fullName>
    </recommendedName>
</protein>
<dbReference type="Pfam" id="PF00700">
    <property type="entry name" value="Flagellin_C"/>
    <property type="match status" value="1"/>
</dbReference>
<dbReference type="PANTHER" id="PTHR42792:SF2">
    <property type="entry name" value="FLAGELLIN"/>
    <property type="match status" value="1"/>
</dbReference>
<gene>
    <name evidence="6" type="ORF">MET9862_01404</name>
</gene>
<accession>A0A509E9F2</accession>
<evidence type="ECO:0000259" key="4">
    <source>
        <dbReference type="Pfam" id="PF00669"/>
    </source>
</evidence>
<organism evidence="6 7">
    <name type="scientific">Methylobacterium symbioticum</name>
    <dbReference type="NCBI Taxonomy" id="2584084"/>
    <lineage>
        <taxon>Bacteria</taxon>
        <taxon>Pseudomonadati</taxon>
        <taxon>Pseudomonadota</taxon>
        <taxon>Alphaproteobacteria</taxon>
        <taxon>Hyphomicrobiales</taxon>
        <taxon>Methylobacteriaceae</taxon>
        <taxon>Methylobacterium</taxon>
    </lineage>
</organism>
<feature type="domain" description="Flagellin C-terminal" evidence="5">
    <location>
        <begin position="324"/>
        <end position="403"/>
    </location>
</feature>
<comment type="similarity">
    <text evidence="1 3">Belongs to the bacterial flagellin family.</text>
</comment>
<dbReference type="Pfam" id="PF00669">
    <property type="entry name" value="Flagellin_N"/>
    <property type="match status" value="1"/>
</dbReference>
<evidence type="ECO:0000256" key="3">
    <source>
        <dbReference type="RuleBase" id="RU362073"/>
    </source>
</evidence>
<dbReference type="SUPFAM" id="SSF64518">
    <property type="entry name" value="Phase 1 flagellin"/>
    <property type="match status" value="2"/>
</dbReference>
<dbReference type="InterPro" id="IPR001492">
    <property type="entry name" value="Flagellin"/>
</dbReference>
<dbReference type="EMBL" id="CABFPH010000013">
    <property type="protein sequence ID" value="VUD70831.1"/>
    <property type="molecule type" value="Genomic_DNA"/>
</dbReference>
<evidence type="ECO:0000313" key="7">
    <source>
        <dbReference type="Proteomes" id="UP000410984"/>
    </source>
</evidence>
<keyword evidence="3" id="KW-0964">Secreted</keyword>
<sequence>MASEVTLSAATRQNLLSLQDTSALTATTQNRLSTGKKVSSALDNPVNFFTAQSLSNRSSDLGTLLDNISNGVQTIQAANQGLTSIQKLIDSAKSTANQALATQLNTSGTASNSYSAPSASGGTTINLFANGTAFSATIAQSASIDQALIALNSAAVSAGVGNIFSKDTAGTKLVISANADIEFGDTTSQTALGFTAGSGSSAVYGTSGAPVTGVPQAKELTVTGVKERASLAAQYNNLLTQIDQLARDASYNGVNLLSSSATTNKLHISFNEKDTSNLDVQGVDATSLGLGLSAVTNTSGNNANVGNFLLDKDIKTTSSSLTVAASTLRSNASTFGSNLSVVQNRQDFTKHLQNVLDTGASKLTDADLNEEAANSQALSTRQSLGISALSLANQAQQSILQLLR</sequence>
<dbReference type="InterPro" id="IPR001029">
    <property type="entry name" value="Flagellin_N"/>
</dbReference>
<evidence type="ECO:0000256" key="2">
    <source>
        <dbReference type="ARBA" id="ARBA00023143"/>
    </source>
</evidence>
<name>A0A509E9F2_9HYPH</name>
<dbReference type="InterPro" id="IPR046358">
    <property type="entry name" value="Flagellin_C"/>
</dbReference>
<dbReference type="OrthoDB" id="9808068at2"/>
<proteinExistence type="inferred from homology"/>
<dbReference type="Gene3D" id="1.20.1330.10">
    <property type="entry name" value="f41 fragment of flagellin, N-terminal domain"/>
    <property type="match status" value="1"/>
</dbReference>
<feature type="domain" description="Flagellin N-terminal" evidence="4">
    <location>
        <begin position="10"/>
        <end position="107"/>
    </location>
</feature>
<evidence type="ECO:0000259" key="5">
    <source>
        <dbReference type="Pfam" id="PF00700"/>
    </source>
</evidence>
<keyword evidence="7" id="KW-1185">Reference proteome</keyword>
<dbReference type="PANTHER" id="PTHR42792">
    <property type="entry name" value="FLAGELLIN"/>
    <property type="match status" value="1"/>
</dbReference>
<comment type="subcellular location">
    <subcellularLocation>
        <location evidence="3">Secreted</location>
    </subcellularLocation>
    <subcellularLocation>
        <location evidence="3">Bacterial flagellum</location>
    </subcellularLocation>
</comment>